<dbReference type="EMBL" id="CAJVPZ010065864">
    <property type="protein sequence ID" value="CAG8795656.1"/>
    <property type="molecule type" value="Genomic_DNA"/>
</dbReference>
<protein>
    <submittedName>
        <fullName evidence="1">17341_t:CDS:1</fullName>
    </submittedName>
</protein>
<feature type="non-terminal residue" evidence="1">
    <location>
        <position position="1"/>
    </location>
</feature>
<gene>
    <name evidence="1" type="ORF">RFULGI_LOCUS17202</name>
</gene>
<accession>A0A9N9P6X6</accession>
<organism evidence="1 2">
    <name type="scientific">Racocetra fulgida</name>
    <dbReference type="NCBI Taxonomy" id="60492"/>
    <lineage>
        <taxon>Eukaryota</taxon>
        <taxon>Fungi</taxon>
        <taxon>Fungi incertae sedis</taxon>
        <taxon>Mucoromycota</taxon>
        <taxon>Glomeromycotina</taxon>
        <taxon>Glomeromycetes</taxon>
        <taxon>Diversisporales</taxon>
        <taxon>Gigasporaceae</taxon>
        <taxon>Racocetra</taxon>
    </lineage>
</organism>
<evidence type="ECO:0000313" key="1">
    <source>
        <dbReference type="EMBL" id="CAG8795656.1"/>
    </source>
</evidence>
<keyword evidence="2" id="KW-1185">Reference proteome</keyword>
<proteinExistence type="predicted"/>
<dbReference type="Proteomes" id="UP000789396">
    <property type="component" value="Unassembled WGS sequence"/>
</dbReference>
<dbReference type="AlphaFoldDB" id="A0A9N9P6X6"/>
<reference evidence="1" key="1">
    <citation type="submission" date="2021-06" db="EMBL/GenBank/DDBJ databases">
        <authorList>
            <person name="Kallberg Y."/>
            <person name="Tangrot J."/>
            <person name="Rosling A."/>
        </authorList>
    </citation>
    <scope>NUCLEOTIDE SEQUENCE</scope>
    <source>
        <strain evidence="1">IN212</strain>
    </source>
</reference>
<comment type="caution">
    <text evidence="1">The sequence shown here is derived from an EMBL/GenBank/DDBJ whole genome shotgun (WGS) entry which is preliminary data.</text>
</comment>
<evidence type="ECO:0000313" key="2">
    <source>
        <dbReference type="Proteomes" id="UP000789396"/>
    </source>
</evidence>
<name>A0A9N9P6X6_9GLOM</name>
<sequence length="47" mass="5015">DKTPQPLHNFLKNDHVACTAALANSGGDTGEDQKTKKLAIAIAKLRI</sequence>
<feature type="non-terminal residue" evidence="1">
    <location>
        <position position="47"/>
    </location>
</feature>